<accession>A0A6J7XJ48</accession>
<dbReference type="EMBL" id="LR797393">
    <property type="protein sequence ID" value="CAB4212865.1"/>
    <property type="molecule type" value="Genomic_DNA"/>
</dbReference>
<evidence type="ECO:0000256" key="1">
    <source>
        <dbReference type="SAM" id="MobiDB-lite"/>
    </source>
</evidence>
<organism evidence="3">
    <name type="scientific">uncultured Caudovirales phage</name>
    <dbReference type="NCBI Taxonomy" id="2100421"/>
    <lineage>
        <taxon>Viruses</taxon>
        <taxon>Duplodnaviria</taxon>
        <taxon>Heunggongvirae</taxon>
        <taxon>Uroviricota</taxon>
        <taxon>Caudoviricetes</taxon>
        <taxon>Peduoviridae</taxon>
        <taxon>Maltschvirus</taxon>
        <taxon>Maltschvirus maltsch</taxon>
    </lineage>
</organism>
<proteinExistence type="predicted"/>
<evidence type="ECO:0000313" key="2">
    <source>
        <dbReference type="EMBL" id="CAB4212865.1"/>
    </source>
</evidence>
<gene>
    <name evidence="2" type="ORF">UFOVP1444_36</name>
    <name evidence="3" type="ORF">UFOVP1536_24</name>
</gene>
<dbReference type="EMBL" id="LR798382">
    <property type="protein sequence ID" value="CAB5227970.1"/>
    <property type="molecule type" value="Genomic_DNA"/>
</dbReference>
<evidence type="ECO:0000313" key="3">
    <source>
        <dbReference type="EMBL" id="CAB5227970.1"/>
    </source>
</evidence>
<name>A0A6J7XJ48_9CAUD</name>
<reference evidence="3" key="1">
    <citation type="submission" date="2020-05" db="EMBL/GenBank/DDBJ databases">
        <authorList>
            <person name="Chiriac C."/>
            <person name="Salcher M."/>
            <person name="Ghai R."/>
            <person name="Kavagutti S V."/>
        </authorList>
    </citation>
    <scope>NUCLEOTIDE SEQUENCE</scope>
</reference>
<protein>
    <submittedName>
        <fullName evidence="3">Uncharacterized protein</fullName>
    </submittedName>
</protein>
<feature type="region of interest" description="Disordered" evidence="1">
    <location>
        <begin position="141"/>
        <end position="180"/>
    </location>
</feature>
<sequence length="195" mass="21317">MQIVDNTILARCLQQTEGTASQLSPQSHRAFSFATVGGTRRSAIKSATTAHIELSTVAFQSLRSCKAWFPVENSRIQKLAVIMTYMDGAFKFNREQKGLRSLTCRPLNGALTNWLGHSPIQFRPVPALAIAVLLEISGGPHSEVRESTRTNRSGDAGYSRGGTNSLLSDKHRHSGQTRAEQSGCSAMVIFHCKSR</sequence>